<evidence type="ECO:0000313" key="7">
    <source>
        <dbReference type="Proteomes" id="UP000019112"/>
    </source>
</evidence>
<dbReference type="eggNOG" id="COG1044">
    <property type="taxonomic scope" value="Bacteria"/>
</dbReference>
<evidence type="ECO:0000313" key="6">
    <source>
        <dbReference type="EMBL" id="ETZ07633.1"/>
    </source>
</evidence>
<keyword evidence="7" id="KW-1185">Reference proteome</keyword>
<dbReference type="GO" id="GO:0016410">
    <property type="term" value="F:N-acyltransferase activity"/>
    <property type="evidence" value="ECO:0007669"/>
    <property type="project" value="InterPro"/>
</dbReference>
<dbReference type="AlphaFoldDB" id="W6TEG3"/>
<dbReference type="NCBIfam" id="NF002060">
    <property type="entry name" value="PRK00892.1"/>
    <property type="match status" value="1"/>
</dbReference>
<evidence type="ECO:0000256" key="3">
    <source>
        <dbReference type="ARBA" id="ARBA00022679"/>
    </source>
</evidence>
<evidence type="ECO:0000256" key="4">
    <source>
        <dbReference type="ARBA" id="ARBA00023098"/>
    </source>
</evidence>
<protein>
    <submittedName>
        <fullName evidence="6">UDP-3-O-acylglucosamine N-acyltransferase</fullName>
    </submittedName>
</protein>
<dbReference type="Pfam" id="PF14602">
    <property type="entry name" value="Hexapep_2"/>
    <property type="match status" value="1"/>
</dbReference>
<organism evidence="6 7">
    <name type="scientific">Holospora obtusa F1</name>
    <dbReference type="NCBI Taxonomy" id="1399147"/>
    <lineage>
        <taxon>Bacteria</taxon>
        <taxon>Pseudomonadati</taxon>
        <taxon>Pseudomonadota</taxon>
        <taxon>Alphaproteobacteria</taxon>
        <taxon>Holosporales</taxon>
        <taxon>Holosporaceae</taxon>
        <taxon>Holospora</taxon>
    </lineage>
</organism>
<gene>
    <name evidence="6" type="ORF">P618_200173</name>
</gene>
<dbReference type="CDD" id="cd03352">
    <property type="entry name" value="LbH_LpxD"/>
    <property type="match status" value="1"/>
</dbReference>
<dbReference type="Pfam" id="PF00132">
    <property type="entry name" value="Hexapep"/>
    <property type="match status" value="2"/>
</dbReference>
<dbReference type="OrthoDB" id="9784739at2"/>
<dbReference type="InterPro" id="IPR007691">
    <property type="entry name" value="LpxD"/>
</dbReference>
<dbReference type="PANTHER" id="PTHR43378">
    <property type="entry name" value="UDP-3-O-ACYLGLUCOSAMINE N-ACYLTRANSFERASE"/>
    <property type="match status" value="1"/>
</dbReference>
<dbReference type="GO" id="GO:0016020">
    <property type="term" value="C:membrane"/>
    <property type="evidence" value="ECO:0007669"/>
    <property type="project" value="GOC"/>
</dbReference>
<sequence>MLEVKNKKISFVFDVSFICRYTEILNVSSEKKFFGIASFKNATSDEVTSLDRLDLLNDGAQCHAGACFVRSEHKNFLPSHTIPLICQKPWENCVRLMKALDAHVVLKKSSGIHDSAWVHPSAQIPKSCYIGPFTVIEEDVVLGEECVLGAHVVVGKGVVIGRECRIDAHVTLFHAELGHRVHIHSGARIGQSGFGFLMTDSGPVDIPHWGKVRIGSDVVLGANTTIDRGTLDDTVIGDRVRIDNTVQIAHNVQLGNDVVLAAQTGISGSCVIEDKCMLGGQVGLAPGVRLGSGTVVAAKSGVMRSTLSGTKIAGIPAIPLQQWKRQIIYLQKLFSNNKG</sequence>
<evidence type="ECO:0000256" key="5">
    <source>
        <dbReference type="ARBA" id="ARBA00023315"/>
    </source>
</evidence>
<dbReference type="Gene3D" id="3.40.1390.10">
    <property type="entry name" value="MurE/MurF, N-terminal domain"/>
    <property type="match status" value="1"/>
</dbReference>
<keyword evidence="4" id="KW-0443">Lipid metabolism</keyword>
<dbReference type="SUPFAM" id="SSF51161">
    <property type="entry name" value="Trimeric LpxA-like enzymes"/>
    <property type="match status" value="1"/>
</dbReference>
<keyword evidence="3" id="KW-0808">Transferase</keyword>
<dbReference type="Gene3D" id="2.160.10.10">
    <property type="entry name" value="Hexapeptide repeat proteins"/>
    <property type="match status" value="1"/>
</dbReference>
<dbReference type="STRING" id="1399147.P618_200173"/>
<evidence type="ECO:0000256" key="2">
    <source>
        <dbReference type="ARBA" id="ARBA00022556"/>
    </source>
</evidence>
<name>W6TEG3_HOLOB</name>
<dbReference type="RefSeq" id="WP_021827434.1">
    <property type="nucleotide sequence ID" value="NZ_AWTR02000022.1"/>
</dbReference>
<proteinExistence type="predicted"/>
<dbReference type="EMBL" id="AWTR02000022">
    <property type="protein sequence ID" value="ETZ07633.1"/>
    <property type="molecule type" value="Genomic_DNA"/>
</dbReference>
<keyword evidence="1" id="KW-0444">Lipid biosynthesis</keyword>
<dbReference type="InterPro" id="IPR001451">
    <property type="entry name" value="Hexapep"/>
</dbReference>
<dbReference type="PANTHER" id="PTHR43378:SF2">
    <property type="entry name" value="UDP-3-O-ACYLGLUCOSAMINE N-ACYLTRANSFERASE 1, MITOCHONDRIAL-RELATED"/>
    <property type="match status" value="1"/>
</dbReference>
<dbReference type="GO" id="GO:0009245">
    <property type="term" value="P:lipid A biosynthetic process"/>
    <property type="evidence" value="ECO:0007669"/>
    <property type="project" value="UniProtKB-KW"/>
</dbReference>
<evidence type="ECO:0000256" key="1">
    <source>
        <dbReference type="ARBA" id="ARBA00022516"/>
    </source>
</evidence>
<keyword evidence="2" id="KW-0441">Lipid A biosynthesis</keyword>
<accession>W6TEG3</accession>
<comment type="caution">
    <text evidence="6">The sequence shown here is derived from an EMBL/GenBank/DDBJ whole genome shotgun (WGS) entry which is preliminary data.</text>
</comment>
<dbReference type="InterPro" id="IPR011004">
    <property type="entry name" value="Trimer_LpxA-like_sf"/>
</dbReference>
<keyword evidence="5" id="KW-0012">Acyltransferase</keyword>
<reference evidence="6 7" key="1">
    <citation type="journal article" date="2014" name="FEMS Microbiol. Lett.">
        <title>Draft genome sequences of three Holospora species (Holospora obtusa, Holospora undulata, and Holospora elegans), endonuclear symbiotic bacteria of the ciliate Paramecium caudatum.</title>
        <authorList>
            <person name="Dohra H."/>
            <person name="Tanaka K."/>
            <person name="Suzuki T."/>
            <person name="Fujishima M."/>
            <person name="Suzuki H."/>
        </authorList>
    </citation>
    <scope>NUCLEOTIDE SEQUENCE [LARGE SCALE GENOMIC DNA]</scope>
    <source>
        <strain evidence="6 7">F1</strain>
    </source>
</reference>
<dbReference type="Proteomes" id="UP000019112">
    <property type="component" value="Unassembled WGS sequence"/>
</dbReference>
<dbReference type="NCBIfam" id="TIGR01853">
    <property type="entry name" value="lipid_A_lpxD"/>
    <property type="match status" value="1"/>
</dbReference>